<protein>
    <submittedName>
        <fullName evidence="1">Uncharacterized protein</fullName>
    </submittedName>
</protein>
<organism evidence="1 2">
    <name type="scientific">Didymodactylos carnosus</name>
    <dbReference type="NCBI Taxonomy" id="1234261"/>
    <lineage>
        <taxon>Eukaryota</taxon>
        <taxon>Metazoa</taxon>
        <taxon>Spiralia</taxon>
        <taxon>Gnathifera</taxon>
        <taxon>Rotifera</taxon>
        <taxon>Eurotatoria</taxon>
        <taxon>Bdelloidea</taxon>
        <taxon>Philodinida</taxon>
        <taxon>Philodinidae</taxon>
        <taxon>Didymodactylos</taxon>
    </lineage>
</organism>
<feature type="non-terminal residue" evidence="1">
    <location>
        <position position="139"/>
    </location>
</feature>
<evidence type="ECO:0000313" key="1">
    <source>
        <dbReference type="EMBL" id="CAF4510219.1"/>
    </source>
</evidence>
<reference evidence="1" key="1">
    <citation type="submission" date="2021-02" db="EMBL/GenBank/DDBJ databases">
        <authorList>
            <person name="Nowell W R."/>
        </authorList>
    </citation>
    <scope>NUCLEOTIDE SEQUENCE</scope>
</reference>
<dbReference type="AlphaFoldDB" id="A0A8S2XRS7"/>
<proteinExistence type="predicted"/>
<gene>
    <name evidence="1" type="ORF">TMI583_LOCUS48320</name>
</gene>
<dbReference type="EMBL" id="CAJOBA010098013">
    <property type="protein sequence ID" value="CAF4510219.1"/>
    <property type="molecule type" value="Genomic_DNA"/>
</dbReference>
<feature type="non-terminal residue" evidence="1">
    <location>
        <position position="1"/>
    </location>
</feature>
<dbReference type="Proteomes" id="UP000682733">
    <property type="component" value="Unassembled WGS sequence"/>
</dbReference>
<sequence>MRPLTLYIDTILKNLWDGLEEVQYTGIAGAVRSKTLQCLIQTLPQKEPPEFYQRVLSSLDELTRYFDDICLPIEAQLEEVKTFRTWLESYSLTTEQLQLNYFKEMTSDSSPLNLSLVYGEMLFKVAYEDDGGLITLHII</sequence>
<accession>A0A8S2XRS7</accession>
<comment type="caution">
    <text evidence="1">The sequence shown here is derived from an EMBL/GenBank/DDBJ whole genome shotgun (WGS) entry which is preliminary data.</text>
</comment>
<evidence type="ECO:0000313" key="2">
    <source>
        <dbReference type="Proteomes" id="UP000682733"/>
    </source>
</evidence>
<name>A0A8S2XRS7_9BILA</name>